<name>A0A931ATU8_9FIRM</name>
<keyword evidence="3" id="KW-1185">Reference proteome</keyword>
<proteinExistence type="predicted"/>
<evidence type="ECO:0000313" key="3">
    <source>
        <dbReference type="Proteomes" id="UP000621436"/>
    </source>
</evidence>
<comment type="caution">
    <text evidence="2">The sequence shown here is derived from an EMBL/GenBank/DDBJ whole genome shotgun (WGS) entry which is preliminary data.</text>
</comment>
<dbReference type="Proteomes" id="UP000621436">
    <property type="component" value="Unassembled WGS sequence"/>
</dbReference>
<dbReference type="InterPro" id="IPR006842">
    <property type="entry name" value="Transposase_31"/>
</dbReference>
<dbReference type="AlphaFoldDB" id="A0A931ATU8"/>
<organism evidence="2 3">
    <name type="scientific">Halonatronomonas betaini</name>
    <dbReference type="NCBI Taxonomy" id="2778430"/>
    <lineage>
        <taxon>Bacteria</taxon>
        <taxon>Bacillati</taxon>
        <taxon>Bacillota</taxon>
        <taxon>Clostridia</taxon>
        <taxon>Halanaerobiales</taxon>
        <taxon>Halarsenatibacteraceae</taxon>
        <taxon>Halonatronomonas</taxon>
    </lineage>
</organism>
<accession>A0A931ATU8</accession>
<sequence>MDLLENLLPPDDLERIDLETLNTIEETYVDRDFDEHRTDVIFKANLKEDERTDNIDLYWIKFNDYTDTLKEYYDTLSKEEQKGPLLADEILALSLKYVMYCSPADYVDEASDVLIEKIPEGSENFMQVKDSFYTRAKEEGEEKVRQSMLKTVKKLLKEELGTSLSDVLTKRLNDCNYDKLNEILLNIRSISSESDVFQILD</sequence>
<dbReference type="EMBL" id="JADPIE010000003">
    <property type="protein sequence ID" value="MBF8436539.1"/>
    <property type="molecule type" value="Genomic_DNA"/>
</dbReference>
<evidence type="ECO:0000259" key="1">
    <source>
        <dbReference type="Pfam" id="PF04754"/>
    </source>
</evidence>
<evidence type="ECO:0000313" key="2">
    <source>
        <dbReference type="EMBL" id="MBF8436539.1"/>
    </source>
</evidence>
<reference evidence="2" key="1">
    <citation type="submission" date="2020-11" db="EMBL/GenBank/DDBJ databases">
        <title>Halonatronomonas betainensis gen. nov., sp. nov. a novel haloalkaliphilic representative of the family Halanaerobiacae capable of betaine degradation.</title>
        <authorList>
            <person name="Boltyanskaya Y."/>
            <person name="Kevbrin V."/>
            <person name="Detkova E."/>
            <person name="Grouzdev D.S."/>
            <person name="Koziaeva V."/>
            <person name="Zhilina T."/>
        </authorList>
    </citation>
    <scope>NUCLEOTIDE SEQUENCE</scope>
    <source>
        <strain evidence="2">Z-7014</strain>
    </source>
</reference>
<protein>
    <submittedName>
        <fullName evidence="2">Rpn family recombination-promoting nuclease/putative transposase</fullName>
    </submittedName>
</protein>
<dbReference type="Pfam" id="PF04754">
    <property type="entry name" value="Transposase_31"/>
    <property type="match status" value="1"/>
</dbReference>
<gene>
    <name evidence="2" type="ORF">I0Q91_05585</name>
</gene>
<feature type="domain" description="Transposase (putative) YhgA-like" evidence="1">
    <location>
        <begin position="2"/>
        <end position="49"/>
    </location>
</feature>